<sequence length="124" mass="13953">MRYFAVLGIASLLSSGCVNDQSTGNSYRAYPAKMRPIVERLHTAFEDADTKTNCTPEEREFVVTSATLMAFADGDTHLEPGWRRGYESILENLKQRWEELGGDTRSVSDGCVKAVQRIAEKYRL</sequence>
<name>A0ABT2ZIS5_9RHOB</name>
<dbReference type="EMBL" id="JAOWKZ010000001">
    <property type="protein sequence ID" value="MCV2871040.1"/>
    <property type="molecule type" value="Genomic_DNA"/>
</dbReference>
<reference evidence="1 2" key="1">
    <citation type="submission" date="2022-10" db="EMBL/GenBank/DDBJ databases">
        <title>Defluviimonas sp. nov., isolated from ocean surface sediments.</title>
        <authorList>
            <person name="He W."/>
            <person name="Wang L."/>
            <person name="Zhang D.-F."/>
        </authorList>
    </citation>
    <scope>NUCLEOTIDE SEQUENCE [LARGE SCALE GENOMIC DNA]</scope>
    <source>
        <strain evidence="1 2">WL0050</strain>
    </source>
</reference>
<evidence type="ECO:0000313" key="2">
    <source>
        <dbReference type="Proteomes" id="UP001652564"/>
    </source>
</evidence>
<accession>A0ABT2ZIS5</accession>
<dbReference type="Proteomes" id="UP001652564">
    <property type="component" value="Unassembled WGS sequence"/>
</dbReference>
<gene>
    <name evidence="1" type="ORF">OEZ71_01895</name>
</gene>
<evidence type="ECO:0000313" key="1">
    <source>
        <dbReference type="EMBL" id="MCV2871040.1"/>
    </source>
</evidence>
<protein>
    <recommendedName>
        <fullName evidence="3">Lipoprotein</fullName>
    </recommendedName>
</protein>
<organism evidence="1 2">
    <name type="scientific">Albidovulum litorale</name>
    <dbReference type="NCBI Taxonomy" id="2984134"/>
    <lineage>
        <taxon>Bacteria</taxon>
        <taxon>Pseudomonadati</taxon>
        <taxon>Pseudomonadota</taxon>
        <taxon>Alphaproteobacteria</taxon>
        <taxon>Rhodobacterales</taxon>
        <taxon>Paracoccaceae</taxon>
        <taxon>Albidovulum</taxon>
    </lineage>
</organism>
<proteinExistence type="predicted"/>
<comment type="caution">
    <text evidence="1">The sequence shown here is derived from an EMBL/GenBank/DDBJ whole genome shotgun (WGS) entry which is preliminary data.</text>
</comment>
<dbReference type="PROSITE" id="PS51257">
    <property type="entry name" value="PROKAR_LIPOPROTEIN"/>
    <property type="match status" value="1"/>
</dbReference>
<evidence type="ECO:0008006" key="3">
    <source>
        <dbReference type="Google" id="ProtNLM"/>
    </source>
</evidence>
<keyword evidence="2" id="KW-1185">Reference proteome</keyword>
<dbReference type="RefSeq" id="WP_263738232.1">
    <property type="nucleotide sequence ID" value="NZ_JAOWKZ010000001.1"/>
</dbReference>